<evidence type="ECO:0000256" key="3">
    <source>
        <dbReference type="ARBA" id="ARBA00008636"/>
    </source>
</evidence>
<dbReference type="InterPro" id="IPR005131">
    <property type="entry name" value="Ser_deHydtase_bsu"/>
</dbReference>
<keyword evidence="7 11" id="KW-0408">Iron</keyword>
<keyword evidence="5 11" id="KW-0004">4Fe-4S</keyword>
<name>A0A380NPE2_9FIRM</name>
<proteinExistence type="inferred from homology"/>
<dbReference type="AlphaFoldDB" id="A0A380NPE2"/>
<dbReference type="InterPro" id="IPR004643">
    <property type="entry name" value="Fe-S_L-Ser_bsu"/>
</dbReference>
<evidence type="ECO:0000256" key="12">
    <source>
        <dbReference type="RuleBase" id="RU366059"/>
    </source>
</evidence>
<evidence type="ECO:0000256" key="2">
    <source>
        <dbReference type="ARBA" id="ARBA00004742"/>
    </source>
</evidence>
<dbReference type="GO" id="GO:0046872">
    <property type="term" value="F:metal ion binding"/>
    <property type="evidence" value="ECO:0007669"/>
    <property type="project" value="UniProtKB-UniRule"/>
</dbReference>
<dbReference type="InterPro" id="IPR045865">
    <property type="entry name" value="ACT-like_dom_sf"/>
</dbReference>
<dbReference type="PANTHER" id="PTHR30182:SF12">
    <property type="entry name" value="L-SERINE DEHYDRATASE, BETA CHAIN-RELATED"/>
    <property type="match status" value="1"/>
</dbReference>
<accession>A0A380NPE2</accession>
<dbReference type="Pfam" id="PF03315">
    <property type="entry name" value="SDH_beta"/>
    <property type="match status" value="1"/>
</dbReference>
<keyword evidence="15" id="KW-1185">Reference proteome</keyword>
<dbReference type="PANTHER" id="PTHR30182">
    <property type="entry name" value="L-SERINE DEHYDRATASE"/>
    <property type="match status" value="1"/>
</dbReference>
<dbReference type="NCBIfam" id="TIGR00719">
    <property type="entry name" value="sda_beta"/>
    <property type="match status" value="1"/>
</dbReference>
<keyword evidence="4 11" id="KW-0312">Gluconeogenesis</keyword>
<comment type="similarity">
    <text evidence="3 11 12">Belongs to the iron-sulfur dependent L-serine dehydratase family.</text>
</comment>
<keyword evidence="8 11" id="KW-0411">Iron-sulfur</keyword>
<comment type="cofactor">
    <cofactor evidence="1 12">
        <name>[4Fe-4S] cluster</name>
        <dbReference type="ChEBI" id="CHEBI:49883"/>
    </cofactor>
</comment>
<dbReference type="GO" id="GO:0006094">
    <property type="term" value="P:gluconeogenesis"/>
    <property type="evidence" value="ECO:0007669"/>
    <property type="project" value="UniProtKB-UniRule"/>
</dbReference>
<evidence type="ECO:0000256" key="7">
    <source>
        <dbReference type="ARBA" id="ARBA00023004"/>
    </source>
</evidence>
<dbReference type="PROSITE" id="PS51671">
    <property type="entry name" value="ACT"/>
    <property type="match status" value="1"/>
</dbReference>
<dbReference type="GO" id="GO:0051539">
    <property type="term" value="F:4 iron, 4 sulfur cluster binding"/>
    <property type="evidence" value="ECO:0007669"/>
    <property type="project" value="UniProtKB-UniRule"/>
</dbReference>
<evidence type="ECO:0000313" key="14">
    <source>
        <dbReference type="EMBL" id="SUP44478.1"/>
    </source>
</evidence>
<dbReference type="RefSeq" id="WP_115310785.1">
    <property type="nucleotide sequence ID" value="NZ_UHIO01000001.1"/>
</dbReference>
<sequence length="226" mass="24716">MSSVFEIIGPVMIGPSSSHTAGAARLGKMARYIFKEHIERVDLTLFGSFAKTYKGHGTDRALIGGLLGFDAEDERIRDAFKAAAKGNLQYQFIESAEDGGHPNEVRFDLYGKNDYHMSIVGRSLGGGRILVTNVNALDVEISGEDYTILTFHHDCPGVIAAVTSLLGRAAVNISTMKVFRKRKHCEAVMLINTDSPVEASVMSEIQKNKDISSVMYFEPLEKAVAE</sequence>
<evidence type="ECO:0000256" key="1">
    <source>
        <dbReference type="ARBA" id="ARBA00001966"/>
    </source>
</evidence>
<evidence type="ECO:0000313" key="15">
    <source>
        <dbReference type="Proteomes" id="UP000255367"/>
    </source>
</evidence>
<reference evidence="14 15" key="1">
    <citation type="submission" date="2018-06" db="EMBL/GenBank/DDBJ databases">
        <authorList>
            <consortium name="Pathogen Informatics"/>
            <person name="Doyle S."/>
        </authorList>
    </citation>
    <scope>NUCLEOTIDE SEQUENCE [LARGE SCALE GENOMIC DNA]</scope>
    <source>
        <strain evidence="14 15">NCTC12020</strain>
    </source>
</reference>
<evidence type="ECO:0000259" key="13">
    <source>
        <dbReference type="PROSITE" id="PS51671"/>
    </source>
</evidence>
<evidence type="ECO:0000256" key="4">
    <source>
        <dbReference type="ARBA" id="ARBA00022432"/>
    </source>
</evidence>
<evidence type="ECO:0000256" key="5">
    <source>
        <dbReference type="ARBA" id="ARBA00022485"/>
    </source>
</evidence>
<evidence type="ECO:0000256" key="9">
    <source>
        <dbReference type="ARBA" id="ARBA00023239"/>
    </source>
</evidence>
<dbReference type="Proteomes" id="UP000255367">
    <property type="component" value="Unassembled WGS sequence"/>
</dbReference>
<dbReference type="FunFam" id="3.30.70.260:FF:000008">
    <property type="entry name" value="D-3-phosphoglycerate dehydrogenase, chloroplastic"/>
    <property type="match status" value="1"/>
</dbReference>
<dbReference type="UniPathway" id="UPA00138"/>
<keyword evidence="9 11" id="KW-0456">Lyase</keyword>
<evidence type="ECO:0000256" key="8">
    <source>
        <dbReference type="ARBA" id="ARBA00023014"/>
    </source>
</evidence>
<evidence type="ECO:0000256" key="11">
    <source>
        <dbReference type="PIRNR" id="PIRNR036692"/>
    </source>
</evidence>
<feature type="domain" description="ACT" evidence="13">
    <location>
        <begin position="147"/>
        <end position="219"/>
    </location>
</feature>
<dbReference type="Gene3D" id="3.30.70.260">
    <property type="match status" value="1"/>
</dbReference>
<gene>
    <name evidence="14" type="primary">sdhB</name>
    <name evidence="14" type="ORF">NCTC12020_01682</name>
</gene>
<dbReference type="SUPFAM" id="SSF143548">
    <property type="entry name" value="Serine metabolism enzymes domain"/>
    <property type="match status" value="1"/>
</dbReference>
<dbReference type="InterPro" id="IPR051318">
    <property type="entry name" value="Fe-S_L-Ser"/>
</dbReference>
<evidence type="ECO:0000256" key="10">
    <source>
        <dbReference type="ARBA" id="ARBA00049406"/>
    </source>
</evidence>
<dbReference type="InterPro" id="IPR002912">
    <property type="entry name" value="ACT_dom"/>
</dbReference>
<comment type="pathway">
    <text evidence="2 11">Carbohydrate biosynthesis; gluconeogenesis.</text>
</comment>
<comment type="catalytic activity">
    <reaction evidence="10 11 12">
        <text>L-serine = pyruvate + NH4(+)</text>
        <dbReference type="Rhea" id="RHEA:19169"/>
        <dbReference type="ChEBI" id="CHEBI:15361"/>
        <dbReference type="ChEBI" id="CHEBI:28938"/>
        <dbReference type="ChEBI" id="CHEBI:33384"/>
        <dbReference type="EC" id="4.3.1.17"/>
    </reaction>
</comment>
<organism evidence="14 15">
    <name type="scientific">Veillonella criceti</name>
    <dbReference type="NCBI Taxonomy" id="103891"/>
    <lineage>
        <taxon>Bacteria</taxon>
        <taxon>Bacillati</taxon>
        <taxon>Bacillota</taxon>
        <taxon>Negativicutes</taxon>
        <taxon>Veillonellales</taxon>
        <taxon>Veillonellaceae</taxon>
        <taxon>Veillonella</taxon>
    </lineage>
</organism>
<protein>
    <recommendedName>
        <fullName evidence="11">L-serine deaminase</fullName>
    </recommendedName>
</protein>
<dbReference type="EMBL" id="UHIO01000001">
    <property type="protein sequence ID" value="SUP44478.1"/>
    <property type="molecule type" value="Genomic_DNA"/>
</dbReference>
<dbReference type="OrthoDB" id="9813137at2"/>
<dbReference type="CDD" id="cd04903">
    <property type="entry name" value="ACT_LSD"/>
    <property type="match status" value="1"/>
</dbReference>
<keyword evidence="6 11" id="KW-0479">Metal-binding</keyword>
<dbReference type="PIRSF" id="PIRSF036692">
    <property type="entry name" value="SDH_B"/>
    <property type="match status" value="1"/>
</dbReference>
<dbReference type="InterPro" id="IPR029009">
    <property type="entry name" value="ASB_dom_sf"/>
</dbReference>
<dbReference type="SUPFAM" id="SSF55021">
    <property type="entry name" value="ACT-like"/>
    <property type="match status" value="1"/>
</dbReference>
<dbReference type="GO" id="GO:0003941">
    <property type="term" value="F:L-serine ammonia-lyase activity"/>
    <property type="evidence" value="ECO:0007669"/>
    <property type="project" value="UniProtKB-UniRule"/>
</dbReference>
<evidence type="ECO:0000256" key="6">
    <source>
        <dbReference type="ARBA" id="ARBA00022723"/>
    </source>
</evidence>
<dbReference type="Gene3D" id="3.30.1330.90">
    <property type="entry name" value="D-3-phosphoglycerate dehydrogenase, domain 3"/>
    <property type="match status" value="1"/>
</dbReference>